<feature type="binding site" evidence="7">
    <location>
        <position position="203"/>
    </location>
    <ligand>
        <name>substrate</name>
    </ligand>
</feature>
<evidence type="ECO:0000313" key="10">
    <source>
        <dbReference type="EMBL" id="TKR27551.1"/>
    </source>
</evidence>
<dbReference type="FunFam" id="2.40.30.110:FF:000003">
    <property type="entry name" value="Aminomethyltransferase"/>
    <property type="match status" value="1"/>
</dbReference>
<keyword evidence="11" id="KW-1185">Reference proteome</keyword>
<dbReference type="AlphaFoldDB" id="A0A4U5JGX3"/>
<dbReference type="GO" id="GO:0005960">
    <property type="term" value="C:glycine cleavage complex"/>
    <property type="evidence" value="ECO:0007669"/>
    <property type="project" value="InterPro"/>
</dbReference>
<dbReference type="GO" id="GO:0004047">
    <property type="term" value="F:aminomethyltransferase activity"/>
    <property type="evidence" value="ECO:0007669"/>
    <property type="project" value="UniProtKB-EC"/>
</dbReference>
<accession>A0A4U5JGX3</accession>
<evidence type="ECO:0000256" key="3">
    <source>
        <dbReference type="ARBA" id="ARBA00022576"/>
    </source>
</evidence>
<evidence type="ECO:0000256" key="2">
    <source>
        <dbReference type="ARBA" id="ARBA00012616"/>
    </source>
</evidence>
<comment type="catalytic activity">
    <reaction evidence="6">
        <text>N(6)-[(R)-S(8)-aminomethyldihydrolipoyl]-L-lysyl-[protein] + (6S)-5,6,7,8-tetrahydrofolate = N(6)-[(R)-dihydrolipoyl]-L-lysyl-[protein] + (6R)-5,10-methylene-5,6,7,8-tetrahydrofolate + NH4(+)</text>
        <dbReference type="Rhea" id="RHEA:16945"/>
        <dbReference type="Rhea" id="RHEA-COMP:10475"/>
        <dbReference type="Rhea" id="RHEA-COMP:10492"/>
        <dbReference type="ChEBI" id="CHEBI:15636"/>
        <dbReference type="ChEBI" id="CHEBI:28938"/>
        <dbReference type="ChEBI" id="CHEBI:57453"/>
        <dbReference type="ChEBI" id="CHEBI:83100"/>
        <dbReference type="ChEBI" id="CHEBI:83143"/>
        <dbReference type="EC" id="2.1.2.10"/>
    </reaction>
</comment>
<evidence type="ECO:0000256" key="5">
    <source>
        <dbReference type="ARBA" id="ARBA00031395"/>
    </source>
</evidence>
<dbReference type="EMBL" id="QKNX01000001">
    <property type="protein sequence ID" value="TKR27551.1"/>
    <property type="molecule type" value="Genomic_DNA"/>
</dbReference>
<dbReference type="Proteomes" id="UP000308037">
    <property type="component" value="Unassembled WGS sequence"/>
</dbReference>
<reference evidence="10 11" key="1">
    <citation type="submission" date="2019-04" db="EMBL/GenBank/DDBJ databases">
        <title>Natronomonas sp. F20-122 a newhaloarchaeon isolated from a saline saltern of Isla Bacuta, Huelva, Spain.</title>
        <authorList>
            <person name="Duran-Viseras A."/>
            <person name="Sanchez-Porro C."/>
            <person name="Ventosa A."/>
        </authorList>
    </citation>
    <scope>NUCLEOTIDE SEQUENCE [LARGE SCALE GENOMIC DNA]</scope>
    <source>
        <strain evidence="10 11">F20-122</strain>
    </source>
</reference>
<comment type="caution">
    <text evidence="10">The sequence shown here is derived from an EMBL/GenBank/DDBJ whole genome shotgun (WGS) entry which is preliminary data.</text>
</comment>
<dbReference type="RefSeq" id="WP_137274814.1">
    <property type="nucleotide sequence ID" value="NZ_QKNX01000001.1"/>
</dbReference>
<evidence type="ECO:0000259" key="8">
    <source>
        <dbReference type="Pfam" id="PF01571"/>
    </source>
</evidence>
<dbReference type="Gene3D" id="3.30.1360.120">
    <property type="entry name" value="Probable tRNA modification gtpase trme, domain 1"/>
    <property type="match status" value="1"/>
</dbReference>
<dbReference type="GO" id="GO:0008168">
    <property type="term" value="F:methyltransferase activity"/>
    <property type="evidence" value="ECO:0007669"/>
    <property type="project" value="UniProtKB-KW"/>
</dbReference>
<organism evidence="10 11">
    <name type="scientific">Natronomonas salsuginis</name>
    <dbReference type="NCBI Taxonomy" id="2217661"/>
    <lineage>
        <taxon>Archaea</taxon>
        <taxon>Methanobacteriati</taxon>
        <taxon>Methanobacteriota</taxon>
        <taxon>Stenosarchaea group</taxon>
        <taxon>Halobacteria</taxon>
        <taxon>Halobacteriales</taxon>
        <taxon>Natronomonadaceae</taxon>
        <taxon>Natronomonas</taxon>
    </lineage>
</organism>
<dbReference type="GO" id="GO:0008483">
    <property type="term" value="F:transaminase activity"/>
    <property type="evidence" value="ECO:0007669"/>
    <property type="project" value="UniProtKB-KW"/>
</dbReference>
<dbReference type="Pfam" id="PF01571">
    <property type="entry name" value="GCV_T"/>
    <property type="match status" value="1"/>
</dbReference>
<evidence type="ECO:0000256" key="6">
    <source>
        <dbReference type="ARBA" id="ARBA00047665"/>
    </source>
</evidence>
<proteinExistence type="inferred from homology"/>
<comment type="similarity">
    <text evidence="1">Belongs to the GcvT family.</text>
</comment>
<sequence>MSHRTPPLGRRHADAGAKMTAFGGWEMPVEFDSIRTEHRAVRESVGKFDVSHMGELEVSGPDAAELMDRLTTNDVAELDPGDAQYSTITDSDGVILDDTVVYRLPAWDGTAADYLFIPNAGHDEAMADRWAEHADRWGLDAVVENATEDYGMIAVQGPDAIEHLGARCDDPGTVSRFTVEPRTIVGVDCFLARTGYTGEDGVELLFDANESTEIWDALECQPCGLGARDTLRLEAGFLLSGEDFHPETNPRTPYEAGIGFVVDLDTGFVGRDALAAATDPEERLVGFRLAERGIARHGYDIVADGESIGTVTSGTMSPTLGEPIGLGYVPESHSDPGTELGIVIRGESKRAVVEELPFY</sequence>
<dbReference type="InterPro" id="IPR027266">
    <property type="entry name" value="TrmE/GcvT-like"/>
</dbReference>
<feature type="domain" description="GCVT N-terminal" evidence="8">
    <location>
        <begin position="10"/>
        <end position="265"/>
    </location>
</feature>
<evidence type="ECO:0000256" key="1">
    <source>
        <dbReference type="ARBA" id="ARBA00008609"/>
    </source>
</evidence>
<protein>
    <recommendedName>
        <fullName evidence="2">aminomethyltransferase</fullName>
        <ecNumber evidence="2">2.1.2.10</ecNumber>
    </recommendedName>
    <alternativeName>
        <fullName evidence="5">Glycine cleavage system T protein</fullName>
    </alternativeName>
</protein>
<dbReference type="PANTHER" id="PTHR43757:SF2">
    <property type="entry name" value="AMINOMETHYLTRANSFERASE, MITOCHONDRIAL"/>
    <property type="match status" value="1"/>
</dbReference>
<dbReference type="SUPFAM" id="SSF101790">
    <property type="entry name" value="Aminomethyltransferase beta-barrel domain"/>
    <property type="match status" value="1"/>
</dbReference>
<keyword evidence="4 10" id="KW-0808">Transferase</keyword>
<dbReference type="GO" id="GO:0032259">
    <property type="term" value="P:methylation"/>
    <property type="evidence" value="ECO:0007669"/>
    <property type="project" value="UniProtKB-KW"/>
</dbReference>
<gene>
    <name evidence="10" type="primary">gcvT</name>
    <name evidence="10" type="ORF">DM868_00175</name>
</gene>
<evidence type="ECO:0000256" key="4">
    <source>
        <dbReference type="ARBA" id="ARBA00022679"/>
    </source>
</evidence>
<dbReference type="InterPro" id="IPR029043">
    <property type="entry name" value="GcvT/YgfZ_C"/>
</dbReference>
<dbReference type="NCBIfam" id="NF001567">
    <property type="entry name" value="PRK00389.1"/>
    <property type="match status" value="1"/>
</dbReference>
<dbReference type="PANTHER" id="PTHR43757">
    <property type="entry name" value="AMINOMETHYLTRANSFERASE"/>
    <property type="match status" value="1"/>
</dbReference>
<dbReference type="InterPro" id="IPR006223">
    <property type="entry name" value="GcvT"/>
</dbReference>
<dbReference type="EC" id="2.1.2.10" evidence="2"/>
<name>A0A4U5JGX3_9EURY</name>
<dbReference type="InterPro" id="IPR028896">
    <property type="entry name" value="GcvT/YgfZ/DmdA"/>
</dbReference>
<keyword evidence="10" id="KW-0489">Methyltransferase</keyword>
<keyword evidence="3" id="KW-0032">Aminotransferase</keyword>
<dbReference type="OrthoDB" id="2001at2157"/>
<evidence type="ECO:0000256" key="7">
    <source>
        <dbReference type="PIRSR" id="PIRSR006487-1"/>
    </source>
</evidence>
<dbReference type="SUPFAM" id="SSF103025">
    <property type="entry name" value="Folate-binding domain"/>
    <property type="match status" value="1"/>
</dbReference>
<dbReference type="NCBIfam" id="TIGR00528">
    <property type="entry name" value="gcvT"/>
    <property type="match status" value="1"/>
</dbReference>
<dbReference type="PIRSF" id="PIRSF006487">
    <property type="entry name" value="GcvT"/>
    <property type="match status" value="1"/>
</dbReference>
<dbReference type="InterPro" id="IPR006222">
    <property type="entry name" value="GCVT_N"/>
</dbReference>
<evidence type="ECO:0000259" key="9">
    <source>
        <dbReference type="Pfam" id="PF08669"/>
    </source>
</evidence>
<dbReference type="GO" id="GO:0006546">
    <property type="term" value="P:glycine catabolic process"/>
    <property type="evidence" value="ECO:0007669"/>
    <property type="project" value="InterPro"/>
</dbReference>
<dbReference type="Pfam" id="PF08669">
    <property type="entry name" value="GCV_T_C"/>
    <property type="match status" value="1"/>
</dbReference>
<feature type="domain" description="Aminomethyltransferase C-terminal" evidence="9">
    <location>
        <begin position="283"/>
        <end position="359"/>
    </location>
</feature>
<evidence type="ECO:0000313" key="11">
    <source>
        <dbReference type="Proteomes" id="UP000308037"/>
    </source>
</evidence>
<dbReference type="InterPro" id="IPR013977">
    <property type="entry name" value="GcvT_C"/>
</dbReference>